<evidence type="ECO:0000256" key="7">
    <source>
        <dbReference type="ARBA" id="ARBA00023277"/>
    </source>
</evidence>
<dbReference type="GO" id="GO:0004134">
    <property type="term" value="F:4-alpha-glucanotransferase activity"/>
    <property type="evidence" value="ECO:0007669"/>
    <property type="project" value="UniProtKB-EC"/>
</dbReference>
<dbReference type="Proteomes" id="UP000194798">
    <property type="component" value="Unassembled WGS sequence"/>
</dbReference>
<evidence type="ECO:0000256" key="6">
    <source>
        <dbReference type="ARBA" id="ARBA00022679"/>
    </source>
</evidence>
<comment type="caution">
    <text evidence="12">The sequence shown here is derived from an EMBL/GenBank/DDBJ whole genome shotgun (WGS) entry which is preliminary data.</text>
</comment>
<name>A0A251XBU3_9GAMM</name>
<evidence type="ECO:0000256" key="10">
    <source>
        <dbReference type="RuleBase" id="RU361207"/>
    </source>
</evidence>
<evidence type="ECO:0000256" key="2">
    <source>
        <dbReference type="ARBA" id="ARBA00005684"/>
    </source>
</evidence>
<evidence type="ECO:0000256" key="9">
    <source>
        <dbReference type="ARBA" id="ARBA00031501"/>
    </source>
</evidence>
<comment type="similarity">
    <text evidence="2 10">Belongs to the disproportionating enzyme family.</text>
</comment>
<comment type="catalytic activity">
    <reaction evidence="1 10">
        <text>Transfers a segment of a (1-&gt;4)-alpha-D-glucan to a new position in an acceptor, which may be glucose or a (1-&gt;4)-alpha-D-glucan.</text>
        <dbReference type="EC" id="2.4.1.25"/>
    </reaction>
</comment>
<keyword evidence="7 10" id="KW-0119">Carbohydrate metabolism</keyword>
<dbReference type="EMBL" id="MSLT01000002">
    <property type="protein sequence ID" value="OUD16013.1"/>
    <property type="molecule type" value="Genomic_DNA"/>
</dbReference>
<dbReference type="GO" id="GO:0005975">
    <property type="term" value="P:carbohydrate metabolic process"/>
    <property type="evidence" value="ECO:0007669"/>
    <property type="project" value="InterPro"/>
</dbReference>
<evidence type="ECO:0000313" key="11">
    <source>
        <dbReference type="EMBL" id="OUD13344.1"/>
    </source>
</evidence>
<reference evidence="12 13" key="1">
    <citation type="submission" date="2016-12" db="EMBL/GenBank/DDBJ databases">
        <title>Thioflexothrix psekupsii D3 genome sequencing and assembly.</title>
        <authorList>
            <person name="Fomenkov A."/>
            <person name="Vincze T."/>
            <person name="Grabovich M."/>
            <person name="Anton B.P."/>
            <person name="Dubinina G."/>
            <person name="Orlova M."/>
            <person name="Belousova E."/>
            <person name="Roberts R.J."/>
        </authorList>
    </citation>
    <scope>NUCLEOTIDE SEQUENCE [LARGE SCALE GENOMIC DNA]</scope>
    <source>
        <strain evidence="12">D3</strain>
    </source>
</reference>
<evidence type="ECO:0000256" key="5">
    <source>
        <dbReference type="ARBA" id="ARBA00022676"/>
    </source>
</evidence>
<keyword evidence="5 10" id="KW-0328">Glycosyltransferase</keyword>
<evidence type="ECO:0000313" key="12">
    <source>
        <dbReference type="EMBL" id="OUD16013.1"/>
    </source>
</evidence>
<evidence type="ECO:0000256" key="3">
    <source>
        <dbReference type="ARBA" id="ARBA00012560"/>
    </source>
</evidence>
<evidence type="ECO:0000256" key="8">
    <source>
        <dbReference type="ARBA" id="ARBA00031423"/>
    </source>
</evidence>
<dbReference type="Gene3D" id="3.20.20.80">
    <property type="entry name" value="Glycosidases"/>
    <property type="match status" value="1"/>
</dbReference>
<dbReference type="AlphaFoldDB" id="A0A251XBU3"/>
<dbReference type="EMBL" id="MSLT01000018">
    <property type="protein sequence ID" value="OUD13344.1"/>
    <property type="molecule type" value="Genomic_DNA"/>
</dbReference>
<proteinExistence type="inferred from homology"/>
<dbReference type="NCBIfam" id="TIGR00217">
    <property type="entry name" value="malQ"/>
    <property type="match status" value="1"/>
</dbReference>
<protein>
    <recommendedName>
        <fullName evidence="4 10">4-alpha-glucanotransferase</fullName>
        <ecNumber evidence="3 10">2.4.1.25</ecNumber>
    </recommendedName>
    <alternativeName>
        <fullName evidence="8 10">Amylomaltase</fullName>
    </alternativeName>
    <alternativeName>
        <fullName evidence="9 10">Disproportionating enzyme</fullName>
    </alternativeName>
</protein>
<dbReference type="PANTHER" id="PTHR32438">
    <property type="entry name" value="4-ALPHA-GLUCANOTRANSFERASE DPE1, CHLOROPLASTIC/AMYLOPLASTIC"/>
    <property type="match status" value="1"/>
</dbReference>
<evidence type="ECO:0000256" key="4">
    <source>
        <dbReference type="ARBA" id="ARBA00020295"/>
    </source>
</evidence>
<dbReference type="Pfam" id="PF02446">
    <property type="entry name" value="Glyco_hydro_77"/>
    <property type="match status" value="1"/>
</dbReference>
<evidence type="ECO:0000313" key="13">
    <source>
        <dbReference type="Proteomes" id="UP000194798"/>
    </source>
</evidence>
<dbReference type="InterPro" id="IPR017853">
    <property type="entry name" value="GH"/>
</dbReference>
<dbReference type="RefSeq" id="WP_280938402.1">
    <property type="nucleotide sequence ID" value="NZ_MSLT01000002.1"/>
</dbReference>
<sequence length="423" mass="50224">MVYINEVAKYRRSALREAFEGFKQSAKHGVLLNFEDFIEKNQFWLDDYALFRAIRHAEMGPWWTWRNLGLRNYESNAIAHARDHYAQEIRFYCFEQFVFFEQWQEVRDYASQKGVQLFGDMPFFVAEDSVEMWSKRDYFLTDEEGRAKFVAGSPPQNDYARPNKGQCWGNPLYNWETLQESGFSWWRERLNTMSRLFDIVRLTHFRGYRECWAVPRSDDYAHCLTEEGHWEDTPDMLLFSMLNNQQGQRSTLVAENIQAPGLDAEKTDILLRKSNLPEIKVLQLAFDLDMGNPHYPHQHHASDVVYTGTHDSQTTMEWLKRFALLEKQTRKINMLRYLDLATDVTCRDTLHRIIDRLYASPAKLVILPMQDILELEGNENRMNIPGVSKWRNWRWRFDWGQITPEIKLKLLKLSEKYGRVGCV</sequence>
<organism evidence="12 13">
    <name type="scientific">Thioflexithrix psekupsensis</name>
    <dbReference type="NCBI Taxonomy" id="1570016"/>
    <lineage>
        <taxon>Bacteria</taxon>
        <taxon>Pseudomonadati</taxon>
        <taxon>Pseudomonadota</taxon>
        <taxon>Gammaproteobacteria</taxon>
        <taxon>Thiotrichales</taxon>
        <taxon>Thioflexithrix</taxon>
    </lineage>
</organism>
<keyword evidence="13" id="KW-1185">Reference proteome</keyword>
<evidence type="ECO:0000256" key="1">
    <source>
        <dbReference type="ARBA" id="ARBA00000439"/>
    </source>
</evidence>
<dbReference type="PANTHER" id="PTHR32438:SF5">
    <property type="entry name" value="4-ALPHA-GLUCANOTRANSFERASE DPE1, CHLOROPLASTIC_AMYLOPLASTIC"/>
    <property type="match status" value="1"/>
</dbReference>
<accession>A0A251XBU3</accession>
<dbReference type="InterPro" id="IPR003385">
    <property type="entry name" value="Glyco_hydro_77"/>
</dbReference>
<dbReference type="EC" id="2.4.1.25" evidence="3 10"/>
<keyword evidence="6 10" id="KW-0808">Transferase</keyword>
<dbReference type="SUPFAM" id="SSF51445">
    <property type="entry name" value="(Trans)glycosidases"/>
    <property type="match status" value="1"/>
</dbReference>
<gene>
    <name evidence="12" type="ORF">TPSD3_01010</name>
    <name evidence="11" type="ORF">TPSD3_12035</name>
</gene>